<name>A0A650M9H2_9CLOT</name>
<dbReference type="RefSeq" id="WP_125149082.1">
    <property type="nucleotide sequence ID" value="NZ_CAKJVD010000025.1"/>
</dbReference>
<feature type="transmembrane region" description="Helical" evidence="1">
    <location>
        <begin position="12"/>
        <end position="32"/>
    </location>
</feature>
<dbReference type="EMBL" id="UWJD01000001">
    <property type="protein sequence ID" value="VCT83747.1"/>
    <property type="molecule type" value="Genomic_DNA"/>
</dbReference>
<evidence type="ECO:0000313" key="3">
    <source>
        <dbReference type="EMBL" id="CAI3542848.1"/>
    </source>
</evidence>
<dbReference type="Pfam" id="PF10990">
    <property type="entry name" value="DUF2809"/>
    <property type="match status" value="1"/>
</dbReference>
<evidence type="ECO:0000313" key="4">
    <source>
        <dbReference type="EMBL" id="VCT83747.1"/>
    </source>
</evidence>
<dbReference type="AlphaFoldDB" id="A0A650M9H2"/>
<accession>A0A650M9H2</accession>
<gene>
    <name evidence="3" type="ORF">CNEO2_130023</name>
    <name evidence="2" type="ORF">CNEO_44257</name>
    <name evidence="4" type="ORF">CNEONATNEC25_01344</name>
</gene>
<feature type="transmembrane region" description="Helical" evidence="1">
    <location>
        <begin position="38"/>
        <end position="59"/>
    </location>
</feature>
<dbReference type="Proteomes" id="UP000431451">
    <property type="component" value="Unassembled WGS sequence"/>
</dbReference>
<dbReference type="GeneID" id="68876691"/>
<keyword evidence="1" id="KW-0812">Transmembrane</keyword>
<dbReference type="EMBL" id="CAKJVE010000004">
    <property type="protein sequence ID" value="CAG9709565.1"/>
    <property type="molecule type" value="Genomic_DNA"/>
</dbReference>
<reference evidence="4 5" key="1">
    <citation type="submission" date="2018-06" db="EMBL/GenBank/DDBJ databases">
        <authorList>
            <consortium name="IHU Genomes"/>
        </authorList>
    </citation>
    <scope>NUCLEOTIDE SEQUENCE [LARGE SCALE GENOMIC DNA]</scope>
    <source>
        <strain evidence="4 5">NEC25</strain>
    </source>
</reference>
<protein>
    <submittedName>
        <fullName evidence="3">Protein of uncharacterized function (DUF2809)</fullName>
    </submittedName>
</protein>
<dbReference type="Proteomes" id="UP000789738">
    <property type="component" value="Unassembled WGS sequence"/>
</dbReference>
<organism evidence="4 5">
    <name type="scientific">Clostridium neonatale</name>
    <dbReference type="NCBI Taxonomy" id="137838"/>
    <lineage>
        <taxon>Bacteria</taxon>
        <taxon>Bacillati</taxon>
        <taxon>Bacillota</taxon>
        <taxon>Clostridia</taxon>
        <taxon>Eubacteriales</taxon>
        <taxon>Clostridiaceae</taxon>
        <taxon>Clostridium</taxon>
    </lineage>
</organism>
<reference evidence="3" key="3">
    <citation type="submission" date="2022-10" db="EMBL/GenBank/DDBJ databases">
        <authorList>
            <person name="Aires J."/>
            <person name="Mesa V."/>
        </authorList>
    </citation>
    <scope>NUCLEOTIDE SEQUENCE</scope>
    <source>
        <strain evidence="3">Clostridium neonatale JD116</strain>
    </source>
</reference>
<dbReference type="EMBL" id="CAMTCP010000044">
    <property type="protein sequence ID" value="CAI3542848.1"/>
    <property type="molecule type" value="Genomic_DNA"/>
</dbReference>
<keyword evidence="1" id="KW-0472">Membrane</keyword>
<evidence type="ECO:0000313" key="2">
    <source>
        <dbReference type="EMBL" id="CAG9709565.1"/>
    </source>
</evidence>
<evidence type="ECO:0000313" key="5">
    <source>
        <dbReference type="Proteomes" id="UP000431451"/>
    </source>
</evidence>
<dbReference type="Proteomes" id="UP001189143">
    <property type="component" value="Unassembled WGS sequence"/>
</dbReference>
<dbReference type="InterPro" id="IPR021257">
    <property type="entry name" value="DUF2809"/>
</dbReference>
<reference evidence="2" key="2">
    <citation type="submission" date="2021-10" db="EMBL/GenBank/DDBJ databases">
        <authorList>
            <person name="Mesa V."/>
        </authorList>
    </citation>
    <scope>NUCLEOTIDE SEQUENCE</scope>
    <source>
        <strain evidence="2">CC3_PB</strain>
    </source>
</reference>
<evidence type="ECO:0000256" key="1">
    <source>
        <dbReference type="SAM" id="Phobius"/>
    </source>
</evidence>
<sequence>MKLNKEEKNKLRMRYAIAFIFLLFIEGLIALFVHDKFIRPYVGDVLVVIVLYCAVRSIIPKKCKLLPLYIFIFAAGVECLQYFHLVQFLGLEKNKFMSVLLGSVFDVKDIICYVVGCLLISLYEIVRFGSVYEQ</sequence>
<keyword evidence="1" id="KW-1133">Transmembrane helix</keyword>
<proteinExistence type="predicted"/>
<feature type="transmembrane region" description="Helical" evidence="1">
    <location>
        <begin position="110"/>
        <end position="126"/>
    </location>
</feature>
<feature type="transmembrane region" description="Helical" evidence="1">
    <location>
        <begin position="66"/>
        <end position="90"/>
    </location>
</feature>